<keyword evidence="2" id="KW-0963">Cytoplasm</keyword>
<evidence type="ECO:0000256" key="2">
    <source>
        <dbReference type="ARBA" id="ARBA00022490"/>
    </source>
</evidence>
<comment type="subcellular location">
    <subcellularLocation>
        <location evidence="1">Cytoplasm</location>
    </subcellularLocation>
</comment>
<name>A0A3B0X440_9ZZZZ</name>
<evidence type="ECO:0000313" key="5">
    <source>
        <dbReference type="EMBL" id="VAW59173.1"/>
    </source>
</evidence>
<evidence type="ECO:0008006" key="6">
    <source>
        <dbReference type="Google" id="ProtNLM"/>
    </source>
</evidence>
<keyword evidence="3" id="KW-1005">Bacterial flagellum biogenesis</keyword>
<organism evidence="5">
    <name type="scientific">hydrothermal vent metagenome</name>
    <dbReference type="NCBI Taxonomy" id="652676"/>
    <lineage>
        <taxon>unclassified sequences</taxon>
        <taxon>metagenomes</taxon>
        <taxon>ecological metagenomes</taxon>
    </lineage>
</organism>
<evidence type="ECO:0000256" key="1">
    <source>
        <dbReference type="ARBA" id="ARBA00004496"/>
    </source>
</evidence>
<protein>
    <recommendedName>
        <fullName evidence="6">Flagellar protein FliT</fullName>
    </recommendedName>
</protein>
<dbReference type="InterPro" id="IPR008622">
    <property type="entry name" value="FliT"/>
</dbReference>
<proteinExistence type="predicted"/>
<dbReference type="Gene3D" id="1.20.58.380">
    <property type="entry name" value="Flagellar protein flit"/>
    <property type="match status" value="1"/>
</dbReference>
<sequence>MNAMARETQWQNIMQMTEQLRELSTQEDWQKMNEVSTQRQIKLEHFFASSVAESEVELVAEGIQKILHSDQILMQISQKQKQQISSEVQKISSGRQAVKAYGQFKNA</sequence>
<evidence type="ECO:0000256" key="4">
    <source>
        <dbReference type="ARBA" id="ARBA00023186"/>
    </source>
</evidence>
<evidence type="ECO:0000256" key="3">
    <source>
        <dbReference type="ARBA" id="ARBA00022795"/>
    </source>
</evidence>
<dbReference type="Pfam" id="PF05400">
    <property type="entry name" value="FliT"/>
    <property type="match status" value="1"/>
</dbReference>
<reference evidence="5" key="1">
    <citation type="submission" date="2018-06" db="EMBL/GenBank/DDBJ databases">
        <authorList>
            <person name="Zhirakovskaya E."/>
        </authorList>
    </citation>
    <scope>NUCLEOTIDE SEQUENCE</scope>
</reference>
<keyword evidence="4" id="KW-0143">Chaperone</keyword>
<accession>A0A3B0X440</accession>
<dbReference type="AlphaFoldDB" id="A0A3B0X440"/>
<dbReference type="EMBL" id="UOFH01000062">
    <property type="protein sequence ID" value="VAW59173.1"/>
    <property type="molecule type" value="Genomic_DNA"/>
</dbReference>
<gene>
    <name evidence="5" type="ORF">MNBD_GAMMA08-674</name>
</gene>